<keyword evidence="3" id="KW-0482">Metalloprotease</keyword>
<evidence type="ECO:0000256" key="5">
    <source>
        <dbReference type="SAM" id="SignalP"/>
    </source>
</evidence>
<comment type="similarity">
    <text evidence="2 4">Belongs to the peptidase M16 family.</text>
</comment>
<dbReference type="Proteomes" id="UP000249065">
    <property type="component" value="Unassembled WGS sequence"/>
</dbReference>
<dbReference type="PROSITE" id="PS00143">
    <property type="entry name" value="INSULINASE"/>
    <property type="match status" value="1"/>
</dbReference>
<dbReference type="Gene3D" id="3.30.830.10">
    <property type="entry name" value="Metalloenzyme, LuxS/M16 peptidase-like"/>
    <property type="match status" value="2"/>
</dbReference>
<feature type="domain" description="Peptidase M16 C-terminal" evidence="7">
    <location>
        <begin position="218"/>
        <end position="399"/>
    </location>
</feature>
<evidence type="ECO:0000313" key="9">
    <source>
        <dbReference type="Proteomes" id="UP000249065"/>
    </source>
</evidence>
<dbReference type="InterPro" id="IPR011249">
    <property type="entry name" value="Metalloenz_LuxS/M16"/>
</dbReference>
<evidence type="ECO:0000256" key="3">
    <source>
        <dbReference type="ARBA" id="ARBA00023049"/>
    </source>
</evidence>
<keyword evidence="9" id="KW-1185">Reference proteome</keyword>
<dbReference type="InterPro" id="IPR006311">
    <property type="entry name" value="TAT_signal"/>
</dbReference>
<evidence type="ECO:0000259" key="7">
    <source>
        <dbReference type="Pfam" id="PF05193"/>
    </source>
</evidence>
<dbReference type="InterPro" id="IPR007863">
    <property type="entry name" value="Peptidase_M16_C"/>
</dbReference>
<dbReference type="GO" id="GO:0046872">
    <property type="term" value="F:metal ion binding"/>
    <property type="evidence" value="ECO:0007669"/>
    <property type="project" value="InterPro"/>
</dbReference>
<dbReference type="GO" id="GO:0004222">
    <property type="term" value="F:metalloendopeptidase activity"/>
    <property type="evidence" value="ECO:0007669"/>
    <property type="project" value="InterPro"/>
</dbReference>
<dbReference type="EMBL" id="QLIX01000012">
    <property type="protein sequence ID" value="RAI57959.1"/>
    <property type="molecule type" value="Genomic_DNA"/>
</dbReference>
<dbReference type="Pfam" id="PF00675">
    <property type="entry name" value="Peptidase_M16"/>
    <property type="match status" value="1"/>
</dbReference>
<dbReference type="RefSeq" id="WP_111470842.1">
    <property type="nucleotide sequence ID" value="NZ_QLIX01000012.1"/>
</dbReference>
<protein>
    <submittedName>
        <fullName evidence="8">Insulinase family protein</fullName>
    </submittedName>
</protein>
<dbReference type="SUPFAM" id="SSF63411">
    <property type="entry name" value="LuxS/MPP-like metallohydrolase"/>
    <property type="match status" value="2"/>
</dbReference>
<dbReference type="PANTHER" id="PTHR11851:SF49">
    <property type="entry name" value="MITOCHONDRIAL-PROCESSING PEPTIDASE SUBUNIT ALPHA"/>
    <property type="match status" value="1"/>
</dbReference>
<keyword evidence="3" id="KW-0645">Protease</keyword>
<dbReference type="InterPro" id="IPR050361">
    <property type="entry name" value="MPP/UQCRC_Complex"/>
</dbReference>
<comment type="cofactor">
    <cofactor evidence="1">
        <name>Zn(2+)</name>
        <dbReference type="ChEBI" id="CHEBI:29105"/>
    </cofactor>
</comment>
<gene>
    <name evidence="8" type="ORF">DOO78_15855</name>
</gene>
<evidence type="ECO:0000256" key="4">
    <source>
        <dbReference type="RuleBase" id="RU004447"/>
    </source>
</evidence>
<evidence type="ECO:0000256" key="1">
    <source>
        <dbReference type="ARBA" id="ARBA00001947"/>
    </source>
</evidence>
<evidence type="ECO:0000256" key="2">
    <source>
        <dbReference type="ARBA" id="ARBA00007261"/>
    </source>
</evidence>
<keyword evidence="3" id="KW-0378">Hydrolase</keyword>
<dbReference type="OrthoDB" id="9811314at2"/>
<organism evidence="8 9">
    <name type="scientific">Roseicella frigidaeris</name>
    <dbReference type="NCBI Taxonomy" id="2230885"/>
    <lineage>
        <taxon>Bacteria</taxon>
        <taxon>Pseudomonadati</taxon>
        <taxon>Pseudomonadota</taxon>
        <taxon>Alphaproteobacteria</taxon>
        <taxon>Acetobacterales</taxon>
        <taxon>Roseomonadaceae</taxon>
        <taxon>Roseicella</taxon>
    </lineage>
</organism>
<feature type="signal peptide" evidence="5">
    <location>
        <begin position="1"/>
        <end position="26"/>
    </location>
</feature>
<evidence type="ECO:0000259" key="6">
    <source>
        <dbReference type="Pfam" id="PF00675"/>
    </source>
</evidence>
<evidence type="ECO:0000313" key="8">
    <source>
        <dbReference type="EMBL" id="RAI57959.1"/>
    </source>
</evidence>
<accession>A0A327M5E5</accession>
<dbReference type="GO" id="GO:0006508">
    <property type="term" value="P:proteolysis"/>
    <property type="evidence" value="ECO:0007669"/>
    <property type="project" value="InterPro"/>
</dbReference>
<proteinExistence type="inferred from homology"/>
<dbReference type="PANTHER" id="PTHR11851">
    <property type="entry name" value="METALLOPROTEASE"/>
    <property type="match status" value="1"/>
</dbReference>
<keyword evidence="5" id="KW-0732">Signal</keyword>
<dbReference type="AlphaFoldDB" id="A0A327M5E5"/>
<dbReference type="Pfam" id="PF05193">
    <property type="entry name" value="Peptidase_M16_C"/>
    <property type="match status" value="1"/>
</dbReference>
<name>A0A327M5E5_9PROT</name>
<feature type="chain" id="PRO_5016426305" evidence="5">
    <location>
        <begin position="27"/>
        <end position="475"/>
    </location>
</feature>
<sequence length="475" mass="50958">MSPVTRRSTIASAAALPVALSLPAGAGLAAPPVQPAPEDRAKLAGDRPLFGATTWTLPNGLRVVHAESRRVPVVSHYLFYAAGAGEDPAGRSGTAHFLEHMMFKGSRNVPPGQLSLVVAREGGQDNAFTSRDVTAYHQTVEASRLPLVMRMEADRFAGPLIPPETVEPERAVVLEERRQRTDSNPRARFWEEFEAALWGRQHWRGRPIIGWEDEIRAISRDDLLDFYGRRYAPGNAVLVVTGDARPERVRALAEEYYGGVPSRAVTPRDRAAPAATAAEPRLIRHDPGVREASFLRAAMAPSLTWGDRDQAWALEVLAHLLGGGPGSRLHQALVETSLCVGASASYDSDSVGVTAFLLSALPQPGVTPEKVEAAIDAVVARLLQEGPTEAELTRAQRQLTAGALLALDGIGAAPRMLGSTLASGLPLEVVEFWPRHLRAVTLAQVTEAARAVLGQAPATTGWLLPEGVAAPERRI</sequence>
<feature type="domain" description="Peptidase M16 N-terminal" evidence="6">
    <location>
        <begin position="63"/>
        <end position="199"/>
    </location>
</feature>
<reference evidence="9" key="1">
    <citation type="submission" date="2018-06" db="EMBL/GenBank/DDBJ databases">
        <authorList>
            <person name="Khan S.A."/>
        </authorList>
    </citation>
    <scope>NUCLEOTIDE SEQUENCE [LARGE SCALE GENOMIC DNA]</scope>
    <source>
        <strain evidence="9">DB-1506</strain>
    </source>
</reference>
<dbReference type="InterPro" id="IPR011765">
    <property type="entry name" value="Pept_M16_N"/>
</dbReference>
<comment type="caution">
    <text evidence="8">The sequence shown here is derived from an EMBL/GenBank/DDBJ whole genome shotgun (WGS) entry which is preliminary data.</text>
</comment>
<dbReference type="PROSITE" id="PS51318">
    <property type="entry name" value="TAT"/>
    <property type="match status" value="1"/>
</dbReference>
<dbReference type="InterPro" id="IPR001431">
    <property type="entry name" value="Pept_M16_Zn_BS"/>
</dbReference>